<dbReference type="Proteomes" id="UP000633365">
    <property type="component" value="Unassembled WGS sequence"/>
</dbReference>
<name>A0A934WRU3_9FIRM</name>
<evidence type="ECO:0000313" key="5">
    <source>
        <dbReference type="EMBL" id="MBK6088768.1"/>
    </source>
</evidence>
<proteinExistence type="inferred from homology"/>
<comment type="caution">
    <text evidence="5">The sequence shown here is derived from an EMBL/GenBank/DDBJ whole genome shotgun (WGS) entry which is preliminary data.</text>
</comment>
<evidence type="ECO:0000256" key="2">
    <source>
        <dbReference type="ARBA" id="ARBA00022971"/>
    </source>
</evidence>
<evidence type="ECO:0000313" key="6">
    <source>
        <dbReference type="Proteomes" id="UP000633365"/>
    </source>
</evidence>
<keyword evidence="6" id="KW-1185">Reference proteome</keyword>
<comment type="similarity">
    <text evidence="1">Belongs to the MobA/MobL family.</text>
</comment>
<dbReference type="InterPro" id="IPR005053">
    <property type="entry name" value="MobA_MobL"/>
</dbReference>
<feature type="coiled-coil region" evidence="3">
    <location>
        <begin position="433"/>
        <end position="460"/>
    </location>
</feature>
<feature type="domain" description="MobA/MobL protein" evidence="4">
    <location>
        <begin position="20"/>
        <end position="249"/>
    </location>
</feature>
<dbReference type="NCBIfam" id="NF041496">
    <property type="entry name" value="MobQ"/>
    <property type="match status" value="1"/>
</dbReference>
<evidence type="ECO:0000256" key="3">
    <source>
        <dbReference type="SAM" id="Coils"/>
    </source>
</evidence>
<evidence type="ECO:0000259" key="4">
    <source>
        <dbReference type="Pfam" id="PF03389"/>
    </source>
</evidence>
<sequence>MTEIALYHFCVKQIKRSAGQSAIAAAAYRAGEKLYSDYYGEYSDYTRKGGVIYSEIILPPHAPPEYRDRETLWNAVEHAERHKKAQLAYSFDIALQNELTMEENIDLARKFVQRNFVDKGMIADLAIHQPDKGDGGIPNPHFHVLTTMRPINPDGTWGQKQKREYLVDENGDPVLDSSGKPRFNAVATTDWHCPETLEAWRKAWCEMVNGALERKGLNVRIDHRSYERQGINLIPTIHEGPTARQMEAKGVKTDKGELNRWIKATNLLIHDVTKKIKSLFSWLSEVREELSKPQTPNLVDLLTDYYVKRSSGAYSQKGKVGNLKKMTEVINYLRDNDLLTVEELESRLSALDASFESLKDSMKAKSKRMEQLRELIRSAEIYYRLKPIHNELDGIKWKKQREKFKSNHDSELRQFYAVRRVLREELGDKPINVKAWQRECNDLKTEYAGLREQYKPLKEDLAKLRQVQYQVSRVINDREPKQQTQYKGVIER</sequence>
<dbReference type="AlphaFoldDB" id="A0A934WRU3"/>
<organism evidence="5 6">
    <name type="scientific">Ruminococcus difficilis</name>
    <dbReference type="NCBI Taxonomy" id="2763069"/>
    <lineage>
        <taxon>Bacteria</taxon>
        <taxon>Bacillati</taxon>
        <taxon>Bacillota</taxon>
        <taxon>Clostridia</taxon>
        <taxon>Eubacteriales</taxon>
        <taxon>Oscillospiraceae</taxon>
        <taxon>Ruminococcus</taxon>
    </lineage>
</organism>
<evidence type="ECO:0000256" key="1">
    <source>
        <dbReference type="ARBA" id="ARBA00010873"/>
    </source>
</evidence>
<feature type="coiled-coil region" evidence="3">
    <location>
        <begin position="341"/>
        <end position="375"/>
    </location>
</feature>
<accession>A0A934WRU3</accession>
<dbReference type="Pfam" id="PF03389">
    <property type="entry name" value="MobA_MobL"/>
    <property type="match status" value="1"/>
</dbReference>
<dbReference type="Gene3D" id="3.30.930.30">
    <property type="match status" value="1"/>
</dbReference>
<keyword evidence="2" id="KW-0184">Conjugation</keyword>
<reference evidence="5" key="1">
    <citation type="submission" date="2021-01" db="EMBL/GenBank/DDBJ databases">
        <title>Genome public.</title>
        <authorList>
            <person name="Liu C."/>
            <person name="Sun Q."/>
        </authorList>
    </citation>
    <scope>NUCLEOTIDE SEQUENCE</scope>
    <source>
        <strain evidence="5">M6</strain>
    </source>
</reference>
<dbReference type="EMBL" id="JAEQMG010000083">
    <property type="protein sequence ID" value="MBK6088768.1"/>
    <property type="molecule type" value="Genomic_DNA"/>
</dbReference>
<gene>
    <name evidence="5" type="ORF">JKK62_08920</name>
</gene>
<protein>
    <submittedName>
        <fullName evidence="5">MobA/MobL family protein</fullName>
    </submittedName>
</protein>
<keyword evidence="3" id="KW-0175">Coiled coil</keyword>